<organism evidence="1 2">
    <name type="scientific">Aspergillus calidoustus</name>
    <dbReference type="NCBI Taxonomy" id="454130"/>
    <lineage>
        <taxon>Eukaryota</taxon>
        <taxon>Fungi</taxon>
        <taxon>Dikarya</taxon>
        <taxon>Ascomycota</taxon>
        <taxon>Pezizomycotina</taxon>
        <taxon>Eurotiomycetes</taxon>
        <taxon>Eurotiomycetidae</taxon>
        <taxon>Eurotiales</taxon>
        <taxon>Aspergillaceae</taxon>
        <taxon>Aspergillus</taxon>
        <taxon>Aspergillus subgen. Nidulantes</taxon>
    </lineage>
</organism>
<dbReference type="OMA" id="ICMRSKT"/>
<sequence>MHEESAMPTYVRRNTARVGHTRLTTSKLSDRVLDCLESRIMEPESSCQCSIWPQQIMNELHSLHTVVELETILSLVDRIHNQGQAMLRCKECRAKAGSSLVAIPALTEQCLALFEAACLAYNVSRKNSLFDPSIIAFEQSLPQFLCIRSKIQLGQMELDEDETGVLVRMLLGKNSIKLLELLKGLRSLSKDSGQAHRVAASTLRACESKVDSTIQRVVVFMEQIDVESGKYDIVAARSLGTDRAT</sequence>
<proteinExistence type="predicted"/>
<gene>
    <name evidence="1" type="ORF">ASPCAL05700</name>
</gene>
<evidence type="ECO:0000313" key="2">
    <source>
        <dbReference type="Proteomes" id="UP000054771"/>
    </source>
</evidence>
<evidence type="ECO:0000313" key="1">
    <source>
        <dbReference type="EMBL" id="CEL04572.1"/>
    </source>
</evidence>
<protein>
    <submittedName>
        <fullName evidence="1">Uncharacterized protein</fullName>
    </submittedName>
</protein>
<reference evidence="2" key="1">
    <citation type="journal article" date="2016" name="Genome Announc.">
        <title>Draft genome sequences of fungus Aspergillus calidoustus.</title>
        <authorList>
            <person name="Horn F."/>
            <person name="Linde J."/>
            <person name="Mattern D.J."/>
            <person name="Walther G."/>
            <person name="Guthke R."/>
            <person name="Scherlach K."/>
            <person name="Martin K."/>
            <person name="Brakhage A.A."/>
            <person name="Petzke L."/>
            <person name="Valiante V."/>
        </authorList>
    </citation>
    <scope>NUCLEOTIDE SEQUENCE [LARGE SCALE GENOMIC DNA]</scope>
    <source>
        <strain evidence="2">SF006504</strain>
    </source>
</reference>
<dbReference type="AlphaFoldDB" id="A0A0U5C7H3"/>
<dbReference type="OrthoDB" id="4503771at2759"/>
<dbReference type="Proteomes" id="UP000054771">
    <property type="component" value="Unassembled WGS sequence"/>
</dbReference>
<accession>A0A0U5C7H3</accession>
<name>A0A0U5C7H3_ASPCI</name>
<keyword evidence="2" id="KW-1185">Reference proteome</keyword>
<dbReference type="EMBL" id="CDMC01000004">
    <property type="protein sequence ID" value="CEL04572.1"/>
    <property type="molecule type" value="Genomic_DNA"/>
</dbReference>